<dbReference type="Gene3D" id="1.10.645.10">
    <property type="entry name" value="Cytochrome-c3 Hydrogenase, chain B"/>
    <property type="match status" value="1"/>
</dbReference>
<dbReference type="PANTHER" id="PTHR43485">
    <property type="entry name" value="HYDROGENASE-4 COMPONENT G"/>
    <property type="match status" value="1"/>
</dbReference>
<proteinExistence type="predicted"/>
<comment type="caution">
    <text evidence="1">The sequence shown here is derived from an EMBL/GenBank/DDBJ whole genome shotgun (WGS) entry which is preliminary data.</text>
</comment>
<dbReference type="OrthoDB" id="9801496at2"/>
<protein>
    <submittedName>
        <fullName evidence="1">NADH-quinone oxidoreductase</fullName>
    </submittedName>
</protein>
<dbReference type="InterPro" id="IPR052197">
    <property type="entry name" value="ComplexI_49kDa-like"/>
</dbReference>
<dbReference type="InterPro" id="IPR029014">
    <property type="entry name" value="NiFe-Hase_large"/>
</dbReference>
<accession>A0A318QSE9</accession>
<gene>
    <name evidence="1" type="ORF">CFR77_02755</name>
</gene>
<keyword evidence="2" id="KW-1185">Reference proteome</keyword>
<sequence length="466" mass="48632">MSADVAALIRQGSPTPCAGRFVLEGEAWQAMIAGLPDADLPLLGLWADGVQVHALFRHDQTPLVASVVVSPGGYPALSPVCGGAGAPERIIHDLWGIPAIGGRRDPWLDQGRWPVATPLATHPAPTPGLPEGQEFTDSATVMQAGGTVLGYGPAEGDFRAPFHLRLGLPGERIVEVQSCMGYAHRGLAARLRGLAPEQAGRLVARIDATATVAHQLAFARALYNATGNPMPARTVAAGVMLGAVERIATHLDVLAQVSAMLGDGRSATLAATMLEQVRQACKNMCGRRLLFDVIPPAEALPVRVDDAQLASLAAQHAALHRLFWRPRGLAAQARGKGVVSAATAACWGIMGCNARGAERGQGDMTARLDTRLSEIGESLSLLAALPEAHMMEAERGKGEGLGWAEGPAGPVWHWVRLEAGHVAAWWCGDPSLALAQALPAILSGAAYEDVELILVSLGLSAAGADL</sequence>
<evidence type="ECO:0000313" key="1">
    <source>
        <dbReference type="EMBL" id="PYD80834.1"/>
    </source>
</evidence>
<dbReference type="PANTHER" id="PTHR43485:SF1">
    <property type="entry name" value="FORMATE HYDROGENLYASE SUBUNIT 5-RELATED"/>
    <property type="match status" value="1"/>
</dbReference>
<name>A0A318QSE9_9PROT</name>
<dbReference type="SUPFAM" id="SSF56762">
    <property type="entry name" value="HydB/Nqo4-like"/>
    <property type="match status" value="1"/>
</dbReference>
<dbReference type="EMBL" id="NKUA01000002">
    <property type="protein sequence ID" value="PYD80834.1"/>
    <property type="molecule type" value="Genomic_DNA"/>
</dbReference>
<dbReference type="AlphaFoldDB" id="A0A318QSE9"/>
<dbReference type="RefSeq" id="WP_110567332.1">
    <property type="nucleotide sequence ID" value="NZ_CP137147.1"/>
</dbReference>
<reference evidence="1 2" key="1">
    <citation type="submission" date="2017-07" db="EMBL/GenBank/DDBJ databases">
        <title>A draft genome sequence of Komagataeibacter sucrofermentans LMG 18788.</title>
        <authorList>
            <person name="Skraban J."/>
            <person name="Cleenwerck I."/>
            <person name="Vandamme P."/>
            <person name="Trcek J."/>
        </authorList>
    </citation>
    <scope>NUCLEOTIDE SEQUENCE [LARGE SCALE GENOMIC DNA]</scope>
    <source>
        <strain evidence="1 2">LMG 18788</strain>
    </source>
</reference>
<dbReference type="Proteomes" id="UP000247814">
    <property type="component" value="Unassembled WGS sequence"/>
</dbReference>
<evidence type="ECO:0000313" key="2">
    <source>
        <dbReference type="Proteomes" id="UP000247814"/>
    </source>
</evidence>
<organism evidence="1 2">
    <name type="scientific">Komagataeibacter sucrofermentans</name>
    <dbReference type="NCBI Taxonomy" id="1053551"/>
    <lineage>
        <taxon>Bacteria</taxon>
        <taxon>Pseudomonadati</taxon>
        <taxon>Pseudomonadota</taxon>
        <taxon>Alphaproteobacteria</taxon>
        <taxon>Acetobacterales</taxon>
        <taxon>Acetobacteraceae</taxon>
        <taxon>Komagataeibacter</taxon>
    </lineage>
</organism>